<dbReference type="PROSITE" id="PS50106">
    <property type="entry name" value="PDZ"/>
    <property type="match status" value="1"/>
</dbReference>
<dbReference type="InterPro" id="IPR011042">
    <property type="entry name" value="6-blade_b-propeller_TolB-like"/>
</dbReference>
<dbReference type="Pfam" id="PF00595">
    <property type="entry name" value="PDZ"/>
    <property type="match status" value="1"/>
</dbReference>
<protein>
    <recommendedName>
        <fullName evidence="7">Tricorn protease homolog</fullName>
        <ecNumber evidence="7">3.4.21.-</ecNumber>
    </recommendedName>
</protein>
<organism evidence="11 12">
    <name type="scientific">Photobacterium swingsii</name>
    <dbReference type="NCBI Taxonomy" id="680026"/>
    <lineage>
        <taxon>Bacteria</taxon>
        <taxon>Pseudomonadati</taxon>
        <taxon>Pseudomonadota</taxon>
        <taxon>Gammaproteobacteria</taxon>
        <taxon>Vibrionales</taxon>
        <taxon>Vibrionaceae</taxon>
        <taxon>Photobacterium</taxon>
    </lineage>
</organism>
<dbReference type="Gene3D" id="3.90.226.10">
    <property type="entry name" value="2-enoyl-CoA Hydratase, Chain A, domain 1"/>
    <property type="match status" value="1"/>
</dbReference>
<name>A0A0J8V8L6_9GAMM</name>
<comment type="similarity">
    <text evidence="2 7">Belongs to the peptidase S41B family.</text>
</comment>
<dbReference type="PANTHER" id="PTHR43253:SF1">
    <property type="entry name" value="TRICORN PROTEASE HOMOLOG 2-RELATED"/>
    <property type="match status" value="1"/>
</dbReference>
<dbReference type="PIRSF" id="PIRSF036421">
    <property type="entry name" value="Tricorn_protease"/>
    <property type="match status" value="1"/>
</dbReference>
<dbReference type="Proteomes" id="UP000240481">
    <property type="component" value="Unassembled WGS sequence"/>
</dbReference>
<keyword evidence="5 7" id="KW-0378">Hydrolase</keyword>
<dbReference type="PANTHER" id="PTHR43253">
    <property type="entry name" value="TRICORN PROTEASE HOMOLOG 2-RELATED"/>
    <property type="match status" value="1"/>
</dbReference>
<evidence type="ECO:0000256" key="2">
    <source>
        <dbReference type="ARBA" id="ARBA00008524"/>
    </source>
</evidence>
<dbReference type="InterPro" id="IPR001478">
    <property type="entry name" value="PDZ"/>
</dbReference>
<evidence type="ECO:0000256" key="4">
    <source>
        <dbReference type="ARBA" id="ARBA00022670"/>
    </source>
</evidence>
<dbReference type="SUPFAM" id="SSF69304">
    <property type="entry name" value="Tricorn protease N-terminal domain"/>
    <property type="match status" value="1"/>
</dbReference>
<dbReference type="Gene3D" id="2.120.10.60">
    <property type="entry name" value="Tricorn protease N-terminal domain"/>
    <property type="match status" value="2"/>
</dbReference>
<dbReference type="SUPFAM" id="SSF50156">
    <property type="entry name" value="PDZ domain-like"/>
    <property type="match status" value="1"/>
</dbReference>
<comment type="caution">
    <text evidence="11">The sequence shown here is derived from an EMBL/GenBank/DDBJ whole genome shotgun (WGS) entry which is preliminary data.</text>
</comment>
<keyword evidence="9" id="KW-0732">Signal</keyword>
<dbReference type="OrthoDB" id="9758793at2"/>
<evidence type="ECO:0000256" key="1">
    <source>
        <dbReference type="ARBA" id="ARBA00004496"/>
    </source>
</evidence>
<accession>A0A0J8V8L6</accession>
<feature type="active site" description="Charge relay system" evidence="8">
    <location>
        <position position="1060"/>
    </location>
</feature>
<dbReference type="InterPro" id="IPR012393">
    <property type="entry name" value="Tricorn_protease"/>
</dbReference>
<comment type="function">
    <text evidence="7">Degrades oligopeptides.</text>
</comment>
<comment type="subcellular location">
    <subcellularLocation>
        <location evidence="1 7">Cytoplasm</location>
    </subcellularLocation>
</comment>
<dbReference type="SMART" id="SM00228">
    <property type="entry name" value="PDZ"/>
    <property type="match status" value="1"/>
</dbReference>
<evidence type="ECO:0000256" key="6">
    <source>
        <dbReference type="ARBA" id="ARBA00022825"/>
    </source>
</evidence>
<dbReference type="InterPro" id="IPR011044">
    <property type="entry name" value="Quino_amine_DH_bsu"/>
</dbReference>
<evidence type="ECO:0000313" key="12">
    <source>
        <dbReference type="Proteomes" id="UP000240481"/>
    </source>
</evidence>
<dbReference type="Pfam" id="PF26549">
    <property type="entry name" value="Tricorn_N"/>
    <property type="match status" value="1"/>
</dbReference>
<proteinExistence type="inferred from homology"/>
<dbReference type="Pfam" id="PF03572">
    <property type="entry name" value="Peptidase_S41"/>
    <property type="match status" value="1"/>
</dbReference>
<dbReference type="Gene3D" id="2.120.10.30">
    <property type="entry name" value="TolB, C-terminal domain"/>
    <property type="match status" value="1"/>
</dbReference>
<evidence type="ECO:0000256" key="3">
    <source>
        <dbReference type="ARBA" id="ARBA00022490"/>
    </source>
</evidence>
<dbReference type="Pfam" id="PF14684">
    <property type="entry name" value="Tricorn_C1"/>
    <property type="match status" value="1"/>
</dbReference>
<evidence type="ECO:0000259" key="10">
    <source>
        <dbReference type="PROSITE" id="PS50106"/>
    </source>
</evidence>
<feature type="signal peptide" evidence="9">
    <location>
        <begin position="1"/>
        <end position="23"/>
    </location>
</feature>
<feature type="active site" description="Charge relay system" evidence="8">
    <location>
        <position position="773"/>
    </location>
</feature>
<dbReference type="InterPro" id="IPR005151">
    <property type="entry name" value="Tail-specific_protease"/>
</dbReference>
<evidence type="ECO:0000313" key="11">
    <source>
        <dbReference type="EMBL" id="PSW22862.1"/>
    </source>
</evidence>
<dbReference type="SMART" id="SM00245">
    <property type="entry name" value="TSPc"/>
    <property type="match status" value="1"/>
</dbReference>
<dbReference type="STRING" id="680026.AB733_15690"/>
<gene>
    <name evidence="11" type="ORF">C9I94_18985</name>
</gene>
<dbReference type="InterPro" id="IPR029045">
    <property type="entry name" value="ClpP/crotonase-like_dom_sf"/>
</dbReference>
<dbReference type="EC" id="3.4.21.-" evidence="7"/>
<dbReference type="EMBL" id="PYLZ01000011">
    <property type="protein sequence ID" value="PSW22862.1"/>
    <property type="molecule type" value="Genomic_DNA"/>
</dbReference>
<evidence type="ECO:0000256" key="9">
    <source>
        <dbReference type="SAM" id="SignalP"/>
    </source>
</evidence>
<dbReference type="GO" id="GO:0008236">
    <property type="term" value="F:serine-type peptidase activity"/>
    <property type="evidence" value="ECO:0007669"/>
    <property type="project" value="UniProtKB-UniRule"/>
</dbReference>
<dbReference type="InterPro" id="IPR036034">
    <property type="entry name" value="PDZ_sf"/>
</dbReference>
<evidence type="ECO:0000256" key="8">
    <source>
        <dbReference type="PIRSR" id="PIRSR036421-1"/>
    </source>
</evidence>
<keyword evidence="4 7" id="KW-0645">Protease</keyword>
<feature type="chain" id="PRO_5030009033" description="Tricorn protease homolog" evidence="9">
    <location>
        <begin position="24"/>
        <end position="1098"/>
    </location>
</feature>
<dbReference type="GO" id="GO:0006508">
    <property type="term" value="P:proteolysis"/>
    <property type="evidence" value="ECO:0007669"/>
    <property type="project" value="UniProtKB-UniRule"/>
</dbReference>
<dbReference type="Gene3D" id="2.30.42.10">
    <property type="match status" value="1"/>
</dbReference>
<dbReference type="Gene3D" id="3.30.750.44">
    <property type="match status" value="1"/>
</dbReference>
<dbReference type="GO" id="GO:0005737">
    <property type="term" value="C:cytoplasm"/>
    <property type="evidence" value="ECO:0007669"/>
    <property type="project" value="UniProtKB-SubCell"/>
</dbReference>
<dbReference type="AlphaFoldDB" id="A0A0J8V8L6"/>
<keyword evidence="12" id="KW-1185">Reference proteome</keyword>
<dbReference type="InterPro" id="IPR028204">
    <property type="entry name" value="Tricorn_C1"/>
</dbReference>
<sequence>MPTTSIKYLCALVAACSASFSYANNDPLWLKNTALSPDGSKIAFTYQSKIYIAPSQGGDARALTGGDYYPHALTWSSDNSTLAFAANPFGNDDVFTLSLDSLAMQRLTYSSGSDIPTAFTPDGQQVLFSTTRSTPIDQDFYSQASPWSFGSPGNQLYTVSLANSAMQSVLAIPARHAQWNEQQDKLLYNTPHKDQRYRKHQTSFAVPTIWLFDAKTQQHRQLTPDRVAAQSPIWDHKGDGFYYLSEQSGDFNVWYYNLATNETSQLTQFAKHPVRDLTVAENGDIAFSYRGELYRMTEGSHEPQKIALNITHFAPSKDRYFIANEASAFVPLQRDPDSDSDEVLLASYGDIFAVDAEKDKVVRLTDSAAAEKQMVYTPDGYGVLYAALRDGNWGLYVTKSLVDEELLSSAPVVKEVPFLQVEGVDITQPQYSPDGAKLAFVVGGRSLHVIDLEDYDPNKALPAKLISALKGGNQLVLGKELISPENVSERGSLQFSWSPDSSQLAVHVNPSPYNNDILVVDAEGKKPAVNVSQNGFYNTLPKWSDDSRILSWLSTEGGLKRTDGEDANYVIKGVFTNGQAKADYKNEVVLEEDEIPSYPFSARNLEYRQAFEFPFSGNILDFALSGDQLYVVDGKSTPEGDELTRSFVYDIRKQQTELLFNDLPIAMASVIRPQQGVMYLQLETDVVKVDLETAEQTYLPINLPIDYRHEPRKAAAYQQMLKQTEQLYYRQDMGKVDWHYYSQFYQQFLPHINNDRDFGVLISELYGELNASHTGGYGDPNQTVTEDETAELGLVFTSQRANSSTKVPSEGLVIDSILPGGPADLGDVTLGVGDKLVAVNGKPVATLPELAKALNHKAEQQVELTLTKSNNLINNKEWQVRVTPTDREQISVLVAKRWEIERRNYVTKQTKGKVAYVYLPDMSNASFQHLRSEALGRFRSAEALILDVRFNGGGFLADTLIEFLTARKVADVVPHAGRAASDASRRNWLKPSLVIANSASYSEASAFSQYFQDLKVGPIIGEPVPGTGTAVTGFESEVYDGISYRFPYLPLKNMKGQYYENLELQPDVLVFNTPEQVAKGQDTQLDAAISEAMKLLAP</sequence>
<dbReference type="SUPFAM" id="SSF52096">
    <property type="entry name" value="ClpP/crotonase"/>
    <property type="match status" value="1"/>
</dbReference>
<keyword evidence="6 7" id="KW-0720">Serine protease</keyword>
<keyword evidence="3 7" id="KW-0963">Cytoplasm</keyword>
<evidence type="ECO:0000256" key="5">
    <source>
        <dbReference type="ARBA" id="ARBA00022801"/>
    </source>
</evidence>
<reference evidence="11 12" key="1">
    <citation type="submission" date="2018-01" db="EMBL/GenBank/DDBJ databases">
        <title>Whole genome sequencing of Histamine producing bacteria.</title>
        <authorList>
            <person name="Butler K."/>
        </authorList>
    </citation>
    <scope>NUCLEOTIDE SEQUENCE [LARGE SCALE GENOMIC DNA]</scope>
    <source>
        <strain evidence="11 12">DSM 24669</strain>
    </source>
</reference>
<feature type="active site" description="Nucleophile" evidence="8">
    <location>
        <position position="1002"/>
    </location>
</feature>
<evidence type="ECO:0000256" key="7">
    <source>
        <dbReference type="PIRNR" id="PIRNR036421"/>
    </source>
</evidence>
<dbReference type="SUPFAM" id="SSF50969">
    <property type="entry name" value="YVTN repeat-like/Quinoprotein amine dehydrogenase"/>
    <property type="match status" value="1"/>
</dbReference>
<feature type="domain" description="PDZ" evidence="10">
    <location>
        <begin position="781"/>
        <end position="870"/>
    </location>
</feature>
<dbReference type="CDD" id="cd07562">
    <property type="entry name" value="Peptidase_S41_TRI"/>
    <property type="match status" value="1"/>
</dbReference>
<dbReference type="RefSeq" id="WP_048899622.1">
    <property type="nucleotide sequence ID" value="NZ_AP024853.1"/>
</dbReference>